<sequence>MASQKKIITVFGATGNQGGSVIAALLASPVLAAQYAIRGVTRDPTKPSAQKLAAKGVETIKADLNDPTSLKSAVTGAAAVFAVTNYWDTMSKSTEETQGKNIVDACIAANVQHLVWSSLPNVTKLTDGTLSHVEHFDSKANVSVYAEAEKAKTGLWVTHFMPSYFMSNIRSSVKPDPNTGVATWSVPWKETATHLPLLDITADTGKYVAGALTLGSAADGKFIQGVSQWATPGEVVKTISEATGNQVVFKEISADAWREHLPMPDFVKTELVENMLLIRDYSYYGKGTETKQSDNEVFLKAVDGQKLTTFAEFVKANWN</sequence>
<comment type="similarity">
    <text evidence="1">Belongs to the NmrA-type oxidoreductase family.</text>
</comment>
<dbReference type="InterPro" id="IPR051164">
    <property type="entry name" value="NmrA-like_oxidored"/>
</dbReference>
<evidence type="ECO:0000259" key="4">
    <source>
        <dbReference type="Pfam" id="PF05368"/>
    </source>
</evidence>
<dbReference type="EMBL" id="CAWUHC010000040">
    <property type="protein sequence ID" value="CAK7222705.1"/>
    <property type="molecule type" value="Genomic_DNA"/>
</dbReference>
<name>A0ABP0BTI0_9PEZI</name>
<evidence type="ECO:0000313" key="6">
    <source>
        <dbReference type="Proteomes" id="UP001642406"/>
    </source>
</evidence>
<dbReference type="Gene3D" id="3.40.50.720">
    <property type="entry name" value="NAD(P)-binding Rossmann-like Domain"/>
    <property type="match status" value="1"/>
</dbReference>
<dbReference type="Gene3D" id="3.90.25.10">
    <property type="entry name" value="UDP-galactose 4-epimerase, domain 1"/>
    <property type="match status" value="1"/>
</dbReference>
<evidence type="ECO:0000256" key="1">
    <source>
        <dbReference type="ARBA" id="ARBA00006328"/>
    </source>
</evidence>
<evidence type="ECO:0000256" key="3">
    <source>
        <dbReference type="ARBA" id="ARBA00023002"/>
    </source>
</evidence>
<organism evidence="5 6">
    <name type="scientific">Sporothrix bragantina</name>
    <dbReference type="NCBI Taxonomy" id="671064"/>
    <lineage>
        <taxon>Eukaryota</taxon>
        <taxon>Fungi</taxon>
        <taxon>Dikarya</taxon>
        <taxon>Ascomycota</taxon>
        <taxon>Pezizomycotina</taxon>
        <taxon>Sordariomycetes</taxon>
        <taxon>Sordariomycetidae</taxon>
        <taxon>Ophiostomatales</taxon>
        <taxon>Ophiostomataceae</taxon>
        <taxon>Sporothrix</taxon>
    </lineage>
</organism>
<dbReference type="SUPFAM" id="SSF51735">
    <property type="entry name" value="NAD(P)-binding Rossmann-fold domains"/>
    <property type="match status" value="1"/>
</dbReference>
<keyword evidence="3" id="KW-0560">Oxidoreductase</keyword>
<keyword evidence="6" id="KW-1185">Reference proteome</keyword>
<reference evidence="5 6" key="1">
    <citation type="submission" date="2024-01" db="EMBL/GenBank/DDBJ databases">
        <authorList>
            <person name="Allen C."/>
            <person name="Tagirdzhanova G."/>
        </authorList>
    </citation>
    <scope>NUCLEOTIDE SEQUENCE [LARGE SCALE GENOMIC DNA]</scope>
</reference>
<feature type="domain" description="NmrA-like" evidence="4">
    <location>
        <begin position="4"/>
        <end position="313"/>
    </location>
</feature>
<dbReference type="PANTHER" id="PTHR42748:SF30">
    <property type="entry name" value="NMRA-LIKE DOMAIN-CONTAINING PROTEIN"/>
    <property type="match status" value="1"/>
</dbReference>
<evidence type="ECO:0000256" key="2">
    <source>
        <dbReference type="ARBA" id="ARBA00022857"/>
    </source>
</evidence>
<comment type="caution">
    <text evidence="5">The sequence shown here is derived from an EMBL/GenBank/DDBJ whole genome shotgun (WGS) entry which is preliminary data.</text>
</comment>
<evidence type="ECO:0000313" key="5">
    <source>
        <dbReference type="EMBL" id="CAK7222705.1"/>
    </source>
</evidence>
<dbReference type="PANTHER" id="PTHR42748">
    <property type="entry name" value="NITROGEN METABOLITE REPRESSION PROTEIN NMRA FAMILY MEMBER"/>
    <property type="match status" value="1"/>
</dbReference>
<dbReference type="InterPro" id="IPR008030">
    <property type="entry name" value="NmrA-like"/>
</dbReference>
<proteinExistence type="inferred from homology"/>
<dbReference type="InterPro" id="IPR036291">
    <property type="entry name" value="NAD(P)-bd_dom_sf"/>
</dbReference>
<protein>
    <recommendedName>
        <fullName evidence="4">NmrA-like domain-containing protein</fullName>
    </recommendedName>
</protein>
<dbReference type="Pfam" id="PF05368">
    <property type="entry name" value="NmrA"/>
    <property type="match status" value="1"/>
</dbReference>
<dbReference type="Proteomes" id="UP001642406">
    <property type="component" value="Unassembled WGS sequence"/>
</dbReference>
<gene>
    <name evidence="5" type="ORF">SBRCBS47491_004950</name>
</gene>
<accession>A0ABP0BTI0</accession>
<dbReference type="CDD" id="cd05251">
    <property type="entry name" value="NmrA_like_SDR_a"/>
    <property type="match status" value="1"/>
</dbReference>
<keyword evidence="2" id="KW-0521">NADP</keyword>